<feature type="active site" description="O-isoaspartyl threonine intermediate" evidence="3">
    <location>
        <position position="25"/>
    </location>
</feature>
<dbReference type="Proteomes" id="UP000238589">
    <property type="component" value="Unassembled WGS sequence"/>
</dbReference>
<dbReference type="InterPro" id="IPR020827">
    <property type="entry name" value="Asparaginase/glutaminase_AS1"/>
</dbReference>
<dbReference type="InterPro" id="IPR027473">
    <property type="entry name" value="L-asparaginase_C"/>
</dbReference>
<evidence type="ECO:0000256" key="5">
    <source>
        <dbReference type="PROSITE-ProRule" id="PRU10099"/>
    </source>
</evidence>
<evidence type="ECO:0000313" key="9">
    <source>
        <dbReference type="EMBL" id="PRD64508.1"/>
    </source>
</evidence>
<evidence type="ECO:0000256" key="1">
    <source>
        <dbReference type="ARBA" id="ARBA00010518"/>
    </source>
</evidence>
<dbReference type="Gene3D" id="3.40.50.1170">
    <property type="entry name" value="L-asparaginase, N-terminal domain"/>
    <property type="match status" value="1"/>
</dbReference>
<dbReference type="Gene3D" id="3.40.50.40">
    <property type="match status" value="1"/>
</dbReference>
<evidence type="ECO:0000256" key="6">
    <source>
        <dbReference type="PROSITE-ProRule" id="PRU10100"/>
    </source>
</evidence>
<proteinExistence type="inferred from homology"/>
<comment type="caution">
    <text evidence="9">The sequence shown here is derived from an EMBL/GenBank/DDBJ whole genome shotgun (WGS) entry which is preliminary data.</text>
</comment>
<dbReference type="InterPro" id="IPR027475">
    <property type="entry name" value="Asparaginase/glutaminase_AS2"/>
</dbReference>
<feature type="binding site" evidence="4">
    <location>
        <begin position="104"/>
        <end position="105"/>
    </location>
    <ligand>
        <name>substrate</name>
    </ligand>
</feature>
<dbReference type="GO" id="GO:0006528">
    <property type="term" value="P:asparagine metabolic process"/>
    <property type="evidence" value="ECO:0007669"/>
    <property type="project" value="InterPro"/>
</dbReference>
<accession>A0A2S9K210</accession>
<dbReference type="PANTHER" id="PTHR11707:SF28">
    <property type="entry name" value="60 KDA LYSOPHOSPHOLIPASE"/>
    <property type="match status" value="1"/>
</dbReference>
<dbReference type="FunFam" id="3.40.50.1170:FF:000001">
    <property type="entry name" value="L-asparaginase 2"/>
    <property type="match status" value="1"/>
</dbReference>
<dbReference type="SFLD" id="SFLDS00057">
    <property type="entry name" value="Glutaminase/Asparaginase"/>
    <property type="match status" value="1"/>
</dbReference>
<evidence type="ECO:0000256" key="2">
    <source>
        <dbReference type="ARBA" id="ARBA00022801"/>
    </source>
</evidence>
<dbReference type="InterPro" id="IPR027474">
    <property type="entry name" value="L-asparaginase_N"/>
</dbReference>
<name>A0A2S9K210_9BURK</name>
<evidence type="ECO:0000259" key="8">
    <source>
        <dbReference type="Pfam" id="PF17763"/>
    </source>
</evidence>
<protein>
    <submittedName>
        <fullName evidence="9">Asparaginase</fullName>
    </submittedName>
</protein>
<evidence type="ECO:0000256" key="4">
    <source>
        <dbReference type="PIRSR" id="PIRSR001220-2"/>
    </source>
</evidence>
<comment type="similarity">
    <text evidence="1">Belongs to the asparaginase 1 family.</text>
</comment>
<dbReference type="InterPro" id="IPR006034">
    <property type="entry name" value="Asparaginase/glutaminase-like"/>
</dbReference>
<dbReference type="PRINTS" id="PR00139">
    <property type="entry name" value="ASNGLNASE"/>
</dbReference>
<gene>
    <name evidence="9" type="ORF">C6P64_14275</name>
</gene>
<dbReference type="AlphaFoldDB" id="A0A2S9K210"/>
<feature type="domain" description="Asparaginase/glutaminase C-terminal" evidence="8">
    <location>
        <begin position="232"/>
        <end position="333"/>
    </location>
</feature>
<dbReference type="CDD" id="cd08964">
    <property type="entry name" value="L-asparaginase_II"/>
    <property type="match status" value="1"/>
</dbReference>
<dbReference type="OrthoDB" id="9788068at2"/>
<dbReference type="Pfam" id="PF00710">
    <property type="entry name" value="Asparaginase"/>
    <property type="match status" value="1"/>
</dbReference>
<evidence type="ECO:0000259" key="7">
    <source>
        <dbReference type="Pfam" id="PF00710"/>
    </source>
</evidence>
<evidence type="ECO:0000256" key="3">
    <source>
        <dbReference type="PIRSR" id="PIRSR001220-1"/>
    </source>
</evidence>
<dbReference type="InterPro" id="IPR037152">
    <property type="entry name" value="L-asparaginase_N_sf"/>
</dbReference>
<dbReference type="GO" id="GO:0004067">
    <property type="term" value="F:asparaginase activity"/>
    <property type="evidence" value="ECO:0007669"/>
    <property type="project" value="UniProtKB-UniRule"/>
</dbReference>
<dbReference type="SMART" id="SM00870">
    <property type="entry name" value="Asparaginase"/>
    <property type="match status" value="1"/>
</dbReference>
<dbReference type="EMBL" id="PVLQ01000064">
    <property type="protein sequence ID" value="PRD64508.1"/>
    <property type="molecule type" value="Genomic_DNA"/>
</dbReference>
<dbReference type="PANTHER" id="PTHR11707">
    <property type="entry name" value="L-ASPARAGINASE"/>
    <property type="match status" value="1"/>
</dbReference>
<dbReference type="PROSITE" id="PS51732">
    <property type="entry name" value="ASN_GLN_ASE_3"/>
    <property type="match status" value="1"/>
</dbReference>
<reference evidence="9 10" key="1">
    <citation type="submission" date="2018-03" db="EMBL/GenBank/DDBJ databases">
        <title>Comparative genomics illustrates the genes involved in a hyperalkaliphilic mechanisms of Serpentinomonas isolated from highly-alkaline calcium-rich serpentinized springs.</title>
        <authorList>
            <person name="Suzuki S."/>
            <person name="Ishii S."/>
            <person name="Walworth N."/>
            <person name="Bird L."/>
            <person name="Kuenen J.G."/>
            <person name="Nealson K.H."/>
        </authorList>
    </citation>
    <scope>NUCLEOTIDE SEQUENCE [LARGE SCALE GENOMIC DNA]</scope>
    <source>
        <strain evidence="9 10">P1</strain>
    </source>
</reference>
<keyword evidence="2" id="KW-0378">Hydrolase</keyword>
<dbReference type="PIRSF" id="PIRSF001220">
    <property type="entry name" value="L-ASNase_gatD"/>
    <property type="match status" value="1"/>
</dbReference>
<organism evidence="9 10">
    <name type="scientific">Malikia granosa</name>
    <dbReference type="NCBI Taxonomy" id="263067"/>
    <lineage>
        <taxon>Bacteria</taxon>
        <taxon>Pseudomonadati</taxon>
        <taxon>Pseudomonadota</taxon>
        <taxon>Betaproteobacteria</taxon>
        <taxon>Burkholderiales</taxon>
        <taxon>Comamonadaceae</taxon>
        <taxon>Malikia</taxon>
    </lineage>
</organism>
<dbReference type="InterPro" id="IPR004550">
    <property type="entry name" value="AsnASE_II"/>
</dbReference>
<sequence length="337" mass="35647">MNPDIEQRPDQARPDRLLVLGTGGTIAGRAEQRGDHVGYRAGEVAVADLLAGIALPAGWRVQAEQLAQVDSKDMGPGVWRPLLARVRELLEQADVAGIVITHGTDTLEETAYLLQRLLAPAKPVVLTCAMRPATALAPDGPQNLADALVVAAEPGALGVVAVCAGRIHAALEVRKVHHYRLDAFDSGDAGPLGLVEQGTCTRFKPWPAADEPEPGRRLARLERLLGQQPWPRVECLFSHGGADGWLVRALLAQDAAQGRQRADRLQGLVVAGTGNGTLHQDLQAALLEAQAAGLRVWRSTRCASGRVLSVAASTDPIPAVALPPAQARLALLLELCA</sequence>
<feature type="domain" description="L-asparaginase N-terminal" evidence="7">
    <location>
        <begin position="16"/>
        <end position="200"/>
    </location>
</feature>
<feature type="binding site" evidence="4">
    <location>
        <position position="71"/>
    </location>
    <ligand>
        <name>substrate</name>
    </ligand>
</feature>
<dbReference type="InterPro" id="IPR040919">
    <property type="entry name" value="Asparaginase_C"/>
</dbReference>
<evidence type="ECO:0000313" key="10">
    <source>
        <dbReference type="Proteomes" id="UP000238589"/>
    </source>
</evidence>
<dbReference type="InterPro" id="IPR036152">
    <property type="entry name" value="Asp/glu_Ase-like_sf"/>
</dbReference>
<dbReference type="RefSeq" id="WP_105749227.1">
    <property type="nucleotide sequence ID" value="NZ_PVLQ01000064.1"/>
</dbReference>
<feature type="active site" evidence="6">
    <location>
        <position position="104"/>
    </location>
</feature>
<dbReference type="PROSITE" id="PS00917">
    <property type="entry name" value="ASN_GLN_ASE_2"/>
    <property type="match status" value="1"/>
</dbReference>
<dbReference type="Pfam" id="PF17763">
    <property type="entry name" value="Asparaginase_C"/>
    <property type="match status" value="1"/>
</dbReference>
<dbReference type="PIRSF" id="PIRSF500176">
    <property type="entry name" value="L_ASNase"/>
    <property type="match status" value="1"/>
</dbReference>
<dbReference type="PROSITE" id="PS00144">
    <property type="entry name" value="ASN_GLN_ASE_1"/>
    <property type="match status" value="1"/>
</dbReference>
<dbReference type="SUPFAM" id="SSF53774">
    <property type="entry name" value="Glutaminase/Asparaginase"/>
    <property type="match status" value="1"/>
</dbReference>
<feature type="active site" evidence="5">
    <location>
        <position position="25"/>
    </location>
</feature>
<keyword evidence="10" id="KW-1185">Reference proteome</keyword>